<dbReference type="NCBIfam" id="TIGR00132">
    <property type="entry name" value="gatA"/>
    <property type="match status" value="1"/>
</dbReference>
<name>D9Q0N5_ACIS3</name>
<evidence type="ECO:0000313" key="9">
    <source>
        <dbReference type="EMBL" id="ADL18873.1"/>
    </source>
</evidence>
<protein>
    <recommendedName>
        <fullName evidence="7">Glutamyl-tRNA(Gln) amidotransferase subunit A</fullName>
        <shortName evidence="7">Glu-ADT subunit A</shortName>
        <ecNumber evidence="7">6.3.5.7</ecNumber>
    </recommendedName>
</protein>
<evidence type="ECO:0000256" key="6">
    <source>
        <dbReference type="ARBA" id="ARBA00047407"/>
    </source>
</evidence>
<dbReference type="InterPro" id="IPR036928">
    <property type="entry name" value="AS_sf"/>
</dbReference>
<evidence type="ECO:0000259" key="8">
    <source>
        <dbReference type="Pfam" id="PF01425"/>
    </source>
</evidence>
<dbReference type="Proteomes" id="UP000000346">
    <property type="component" value="Chromosome"/>
</dbReference>
<dbReference type="GO" id="GO:0016740">
    <property type="term" value="F:transferase activity"/>
    <property type="evidence" value="ECO:0007669"/>
    <property type="project" value="UniProtKB-KW"/>
</dbReference>
<feature type="active site" description="Charge relay system" evidence="7">
    <location>
        <position position="77"/>
    </location>
</feature>
<dbReference type="STRING" id="666510.ASAC_0466"/>
<dbReference type="KEGG" id="asc:ASAC_0466"/>
<keyword evidence="4 7" id="KW-0067">ATP-binding</keyword>
<dbReference type="OrthoDB" id="7931at2157"/>
<dbReference type="InterPro" id="IPR004412">
    <property type="entry name" value="GatA"/>
</dbReference>
<reference evidence="9 10" key="1">
    <citation type="journal article" date="2010" name="Appl. Environ. Microbiol.">
        <title>The genome sequence of the crenarchaeon Acidilobus saccharovorans supports a new order, Acidilobales, and suggests an important ecological role in terrestrial acidic hot springs.</title>
        <authorList>
            <person name="Mardanov A.V."/>
            <person name="Svetlitchnyi V.A."/>
            <person name="Beletsky A.V."/>
            <person name="Prokofeva M.I."/>
            <person name="Bonch-Osmolovskaya E.A."/>
            <person name="Ravin N.V."/>
            <person name="Skryabin K.G."/>
        </authorList>
    </citation>
    <scope>NUCLEOTIDE SEQUENCE [LARGE SCALE GENOMIC DNA]</scope>
    <source>
        <strain evidence="10">DSM 16705 / JCM 18335 / VKM B-2471 / 345-15</strain>
    </source>
</reference>
<dbReference type="EC" id="6.3.5.7" evidence="7"/>
<dbReference type="RefSeq" id="WP_013266385.1">
    <property type="nucleotide sequence ID" value="NC_014374.1"/>
</dbReference>
<comment type="catalytic activity">
    <reaction evidence="6 7">
        <text>L-glutamyl-tRNA(Gln) + L-glutamine + ATP + H2O = L-glutaminyl-tRNA(Gln) + L-glutamate + ADP + phosphate + H(+)</text>
        <dbReference type="Rhea" id="RHEA:17521"/>
        <dbReference type="Rhea" id="RHEA-COMP:9681"/>
        <dbReference type="Rhea" id="RHEA-COMP:9684"/>
        <dbReference type="ChEBI" id="CHEBI:15377"/>
        <dbReference type="ChEBI" id="CHEBI:15378"/>
        <dbReference type="ChEBI" id="CHEBI:29985"/>
        <dbReference type="ChEBI" id="CHEBI:30616"/>
        <dbReference type="ChEBI" id="CHEBI:43474"/>
        <dbReference type="ChEBI" id="CHEBI:58359"/>
        <dbReference type="ChEBI" id="CHEBI:78520"/>
        <dbReference type="ChEBI" id="CHEBI:78521"/>
        <dbReference type="ChEBI" id="CHEBI:456216"/>
        <dbReference type="EC" id="6.3.5.7"/>
    </reaction>
</comment>
<dbReference type="SUPFAM" id="SSF75304">
    <property type="entry name" value="Amidase signature (AS) enzymes"/>
    <property type="match status" value="1"/>
</dbReference>
<gene>
    <name evidence="7" type="primary">gatA</name>
    <name evidence="9" type="ordered locus">ASAC_0466</name>
</gene>
<dbReference type="GO" id="GO:0006412">
    <property type="term" value="P:translation"/>
    <property type="evidence" value="ECO:0007669"/>
    <property type="project" value="UniProtKB-UniRule"/>
</dbReference>
<evidence type="ECO:0000313" key="10">
    <source>
        <dbReference type="Proteomes" id="UP000000346"/>
    </source>
</evidence>
<dbReference type="PANTHER" id="PTHR11895">
    <property type="entry name" value="TRANSAMIDASE"/>
    <property type="match status" value="1"/>
</dbReference>
<dbReference type="Pfam" id="PF01425">
    <property type="entry name" value="Amidase"/>
    <property type="match status" value="1"/>
</dbReference>
<dbReference type="GO" id="GO:0005524">
    <property type="term" value="F:ATP binding"/>
    <property type="evidence" value="ECO:0007669"/>
    <property type="project" value="UniProtKB-KW"/>
</dbReference>
<evidence type="ECO:0000256" key="7">
    <source>
        <dbReference type="HAMAP-Rule" id="MF_00120"/>
    </source>
</evidence>
<dbReference type="GeneID" id="9498696"/>
<proteinExistence type="inferred from homology"/>
<feature type="active site" description="Acyl-ester intermediate" evidence="7">
    <location>
        <position position="176"/>
    </location>
</feature>
<dbReference type="eggNOG" id="arCOG01717">
    <property type="taxonomic scope" value="Archaea"/>
</dbReference>
<dbReference type="AlphaFoldDB" id="D9Q0N5"/>
<dbReference type="FunCoup" id="D9Q0N5">
    <property type="interactions" value="95"/>
</dbReference>
<feature type="domain" description="Amidase" evidence="8">
    <location>
        <begin position="24"/>
        <end position="461"/>
    </location>
</feature>
<sequence length="479" mass="51329">MKARTAASVLSEVLSGSKTPEEHVMEVYEAIERWEPKVKGFITLLDRDVVIKRAKEVERELREGRKLPLAGLVVAVKDNISTSFAPTTAGSRILSGYVPPFNATVVERLLEAGAIIIGKTNMDEFAMGSTTELSGFWPTRNPWDLDRVPGGSSGGSAAALAYGGADLALGSDTGGSVRLPAAYTGTVGLKPTYGLVSRYGLIPYANSLEQISPMARSVRDVALLLEVIAGHDPRDATSLTIDRISLSSTPSPNPKDFRICVPHEMIDGSDAPVRGTIIKLLDRLQSEGVEVNYDVSLPSAADALPIYYTIALAEAASNLARYDGKLYPFAELRPNYTETVTATRARGFGREVKRRIVLGVMALSEGYRDEFYVAAAKGRRLLRDEVLRLTRNCVVAGSVSPTLPPRIGERITDPLKLYALDVYTVIANLAGVPSLAMPAGFYSDLPVGVQFMGGPLEEAKLVALGELVESVTGLGGVMA</sequence>
<dbReference type="GO" id="GO:0050567">
    <property type="term" value="F:glutaminyl-tRNA synthase (glutamine-hydrolyzing) activity"/>
    <property type="evidence" value="ECO:0007669"/>
    <property type="project" value="UniProtKB-UniRule"/>
</dbReference>
<evidence type="ECO:0000256" key="3">
    <source>
        <dbReference type="ARBA" id="ARBA00022741"/>
    </source>
</evidence>
<dbReference type="EMBL" id="CP001742">
    <property type="protein sequence ID" value="ADL18873.1"/>
    <property type="molecule type" value="Genomic_DNA"/>
</dbReference>
<comment type="function">
    <text evidence="7">Allows the formation of correctly charged Gln-tRNA(Gln) through the transamidation of misacylated Glu-tRNA(Gln) in organisms which lack glutaminyl-tRNA synthetase. The reaction takes place in the presence of glutamine and ATP through an activated gamma-phospho-Glu-tRNA(Gln).</text>
</comment>
<evidence type="ECO:0000256" key="2">
    <source>
        <dbReference type="ARBA" id="ARBA00022598"/>
    </source>
</evidence>
<comment type="subunit">
    <text evidence="7">Heterotrimer of A, B and C subunits.</text>
</comment>
<keyword evidence="5 7" id="KW-0648">Protein biosynthesis</keyword>
<dbReference type="HOGENOM" id="CLU_009600_0_3_2"/>
<comment type="similarity">
    <text evidence="1 7">Belongs to the amidase family. GatA subfamily.</text>
</comment>
<dbReference type="InterPro" id="IPR020556">
    <property type="entry name" value="Amidase_CS"/>
</dbReference>
<dbReference type="PROSITE" id="PS00571">
    <property type="entry name" value="AMIDASES"/>
    <property type="match status" value="1"/>
</dbReference>
<evidence type="ECO:0000256" key="4">
    <source>
        <dbReference type="ARBA" id="ARBA00022840"/>
    </source>
</evidence>
<keyword evidence="9" id="KW-0808">Transferase</keyword>
<evidence type="ECO:0000256" key="1">
    <source>
        <dbReference type="ARBA" id="ARBA00008069"/>
    </source>
</evidence>
<accession>D9Q0N5</accession>
<keyword evidence="3 7" id="KW-0547">Nucleotide-binding</keyword>
<dbReference type="GO" id="GO:0030956">
    <property type="term" value="C:glutamyl-tRNA(Gln) amidotransferase complex"/>
    <property type="evidence" value="ECO:0007669"/>
    <property type="project" value="InterPro"/>
</dbReference>
<dbReference type="InterPro" id="IPR023631">
    <property type="entry name" value="Amidase_dom"/>
</dbReference>
<dbReference type="InParanoid" id="D9Q0N5"/>
<dbReference type="PANTHER" id="PTHR11895:SF7">
    <property type="entry name" value="GLUTAMYL-TRNA(GLN) AMIDOTRANSFERASE SUBUNIT A, MITOCHONDRIAL"/>
    <property type="match status" value="1"/>
</dbReference>
<dbReference type="InterPro" id="IPR000120">
    <property type="entry name" value="Amidase"/>
</dbReference>
<organism evidence="9 10">
    <name type="scientific">Acidilobus saccharovorans (strain DSM 16705 / JCM 18335 / VKM B-2471 / 345-15)</name>
    <dbReference type="NCBI Taxonomy" id="666510"/>
    <lineage>
        <taxon>Archaea</taxon>
        <taxon>Thermoproteota</taxon>
        <taxon>Thermoprotei</taxon>
        <taxon>Acidilobales</taxon>
        <taxon>Acidilobaceae</taxon>
        <taxon>Acidilobus</taxon>
    </lineage>
</organism>
<keyword evidence="2 7" id="KW-0436">Ligase</keyword>
<evidence type="ECO:0000256" key="5">
    <source>
        <dbReference type="ARBA" id="ARBA00022917"/>
    </source>
</evidence>
<feature type="active site" description="Charge relay system" evidence="7">
    <location>
        <position position="152"/>
    </location>
</feature>
<dbReference type="Gene3D" id="3.90.1300.10">
    <property type="entry name" value="Amidase signature (AS) domain"/>
    <property type="match status" value="1"/>
</dbReference>
<keyword evidence="10" id="KW-1185">Reference proteome</keyword>
<dbReference type="HAMAP" id="MF_00120">
    <property type="entry name" value="GatA"/>
    <property type="match status" value="1"/>
</dbReference>